<gene>
    <name evidence="3" type="ORF">GCM10011614_02670</name>
</gene>
<evidence type="ECO:0000313" key="4">
    <source>
        <dbReference type="Proteomes" id="UP000648075"/>
    </source>
</evidence>
<dbReference type="AlphaFoldDB" id="A0A918P8W3"/>
<feature type="signal peptide" evidence="2">
    <location>
        <begin position="1"/>
        <end position="22"/>
    </location>
</feature>
<comment type="caution">
    <text evidence="3">The sequence shown here is derived from an EMBL/GenBank/DDBJ whole genome shotgun (WGS) entry which is preliminary data.</text>
</comment>
<keyword evidence="4" id="KW-1185">Reference proteome</keyword>
<name>A0A918P8W3_9SPHN</name>
<evidence type="ECO:0008006" key="5">
    <source>
        <dbReference type="Google" id="ProtNLM"/>
    </source>
</evidence>
<keyword evidence="2" id="KW-0732">Signal</keyword>
<sequence>MTARTHLFALALAAVPLFPLHAAEPEAGGDYGLVSALPPEGTPDPAAEQPAPPEPAAEAPAAEPAEPLPPPPAAPEAGASEPEAAADPAVAVAAEAPQPVYVPQPEVVPNPAITATDPETEAKLANVRVVTVRNIDWRELSPGMPIYAQGGVLIGKVINVMGTDVIVDSGQGQLRVPLVALYSYNVGGADYIASRLTRADLQKGG</sequence>
<evidence type="ECO:0000256" key="1">
    <source>
        <dbReference type="SAM" id="MobiDB-lite"/>
    </source>
</evidence>
<feature type="compositionally biased region" description="Low complexity" evidence="1">
    <location>
        <begin position="56"/>
        <end position="65"/>
    </location>
</feature>
<accession>A0A918P8W3</accession>
<organism evidence="3 4">
    <name type="scientific">Novosphingobium colocasiae</name>
    <dbReference type="NCBI Taxonomy" id="1256513"/>
    <lineage>
        <taxon>Bacteria</taxon>
        <taxon>Pseudomonadati</taxon>
        <taxon>Pseudomonadota</taxon>
        <taxon>Alphaproteobacteria</taxon>
        <taxon>Sphingomonadales</taxon>
        <taxon>Sphingomonadaceae</taxon>
        <taxon>Novosphingobium</taxon>
    </lineage>
</organism>
<reference evidence="3" key="2">
    <citation type="submission" date="2020-09" db="EMBL/GenBank/DDBJ databases">
        <authorList>
            <person name="Sun Q."/>
            <person name="Kim S."/>
        </authorList>
    </citation>
    <scope>NUCLEOTIDE SEQUENCE</scope>
    <source>
        <strain evidence="3">KCTC 32255</strain>
    </source>
</reference>
<feature type="chain" id="PRO_5037064856" description="PRC-barrel domain-containing protein" evidence="2">
    <location>
        <begin position="23"/>
        <end position="205"/>
    </location>
</feature>
<dbReference type="RefSeq" id="WP_189619287.1">
    <property type="nucleotide sequence ID" value="NZ_BMZA01000001.1"/>
</dbReference>
<dbReference type="EMBL" id="BMZA01000001">
    <property type="protein sequence ID" value="GGY91451.1"/>
    <property type="molecule type" value="Genomic_DNA"/>
</dbReference>
<reference evidence="3" key="1">
    <citation type="journal article" date="2014" name="Int. J. Syst. Evol. Microbiol.">
        <title>Complete genome sequence of Corynebacterium casei LMG S-19264T (=DSM 44701T), isolated from a smear-ripened cheese.</title>
        <authorList>
            <consortium name="US DOE Joint Genome Institute (JGI-PGF)"/>
            <person name="Walter F."/>
            <person name="Albersmeier A."/>
            <person name="Kalinowski J."/>
            <person name="Ruckert C."/>
        </authorList>
    </citation>
    <scope>NUCLEOTIDE SEQUENCE</scope>
    <source>
        <strain evidence="3">KCTC 32255</strain>
    </source>
</reference>
<feature type="region of interest" description="Disordered" evidence="1">
    <location>
        <begin position="27"/>
        <end position="87"/>
    </location>
</feature>
<protein>
    <recommendedName>
        <fullName evidence="5">PRC-barrel domain-containing protein</fullName>
    </recommendedName>
</protein>
<evidence type="ECO:0000313" key="3">
    <source>
        <dbReference type="EMBL" id="GGY91451.1"/>
    </source>
</evidence>
<feature type="compositionally biased region" description="Low complexity" evidence="1">
    <location>
        <begin position="75"/>
        <end position="87"/>
    </location>
</feature>
<dbReference type="Proteomes" id="UP000648075">
    <property type="component" value="Unassembled WGS sequence"/>
</dbReference>
<proteinExistence type="predicted"/>
<evidence type="ECO:0000256" key="2">
    <source>
        <dbReference type="SAM" id="SignalP"/>
    </source>
</evidence>